<feature type="domain" description="CBS" evidence="16">
    <location>
        <begin position="157"/>
        <end position="213"/>
    </location>
</feature>
<evidence type="ECO:0000256" key="13">
    <source>
        <dbReference type="RuleBase" id="RU003927"/>
    </source>
</evidence>
<feature type="binding site" evidence="11">
    <location>
        <begin position="363"/>
        <end position="364"/>
    </location>
    <ligand>
        <name>IMP</name>
        <dbReference type="ChEBI" id="CHEBI:58053"/>
    </ligand>
</feature>
<evidence type="ECO:0000256" key="9">
    <source>
        <dbReference type="ARBA" id="ARBA00023122"/>
    </source>
</evidence>
<keyword evidence="7 11" id="KW-0560">Oxidoreductase</keyword>
<organism evidence="17 18">
    <name type="scientific">Staphylococcus simulans UMC-CNS-990</name>
    <dbReference type="NCBI Taxonomy" id="1405498"/>
    <lineage>
        <taxon>Bacteria</taxon>
        <taxon>Bacillati</taxon>
        <taxon>Bacillota</taxon>
        <taxon>Bacilli</taxon>
        <taxon>Bacillales</taxon>
        <taxon>Staphylococcaceae</taxon>
        <taxon>Staphylococcus</taxon>
    </lineage>
</organism>
<dbReference type="PROSITE" id="PS51371">
    <property type="entry name" value="CBS"/>
    <property type="match status" value="2"/>
</dbReference>
<comment type="subunit">
    <text evidence="11">Homotetramer.</text>
</comment>
<sequence>MWENKFAKESLTFDDVLLIPAESDVLPKEVDLSVELSDRIKLKIPVISAGMDTVTESKMAIAMARQGGLGVVHKNMNIEDQADEVQKVKRSENGVISNPFYLTPEEKVYEAEALMGKYRISGVPIVDNKEDRNLVGILTNRDLRFIEDFSIRISDVMTKEDLITAPVGTTLDEAEKILQKHKIEKLPLTENGKLEGLITIKDIEKVHEYPNAAKDAQGRLLCAAAIGISKDTDIRAEKLVEAGVDALVIDTAHGHSQGVIDQVKHIKAKYPEVTVIAGNVATGEATKALFEAGADVVKVGIGPGSICTTRIVAGVGVPQITAVYDCATEARKHGKAIIADGGIKYSGDVVKALAAGGHAVMLGSLLAGTEESPGETEIFQGRQYKTYRGMGSLGAMESGSNDRYFQEDKTPKKYVPEGIEGRIAYKGLLQDNIYQLMGGVRSGMGYTGSHNLKELREEAMFTRMGPAGLAESHPHNIQITKESPNYSR</sequence>
<evidence type="ECO:0000256" key="1">
    <source>
        <dbReference type="ARBA" id="ARBA00001958"/>
    </source>
</evidence>
<feature type="binding site" description="in other chain" evidence="11">
    <location>
        <position position="302"/>
    </location>
    <ligand>
        <name>K(+)</name>
        <dbReference type="ChEBI" id="CHEBI:29103"/>
        <note>ligand shared between two tetrameric partners</note>
    </ligand>
</feature>
<evidence type="ECO:0000256" key="14">
    <source>
        <dbReference type="RuleBase" id="RU003928"/>
    </source>
</evidence>
<feature type="binding site" evidence="11">
    <location>
        <begin position="387"/>
        <end position="391"/>
    </location>
    <ligand>
        <name>IMP</name>
        <dbReference type="ChEBI" id="CHEBI:58053"/>
    </ligand>
</feature>
<evidence type="ECO:0000313" key="17">
    <source>
        <dbReference type="EMBL" id="ERS94756.1"/>
    </source>
</evidence>
<dbReference type="PIRSF" id="PIRSF000130">
    <property type="entry name" value="IMPDH"/>
    <property type="match status" value="1"/>
</dbReference>
<evidence type="ECO:0000256" key="8">
    <source>
        <dbReference type="ARBA" id="ARBA00023027"/>
    </source>
</evidence>
<feature type="binding site" description="in other chain" evidence="11">
    <location>
        <position position="304"/>
    </location>
    <ligand>
        <name>K(+)</name>
        <dbReference type="ChEBI" id="CHEBI:29103"/>
        <note>ligand shared between two tetrameric partners</note>
    </ligand>
</feature>
<dbReference type="CDD" id="cd00381">
    <property type="entry name" value="IMPDH"/>
    <property type="match status" value="1"/>
</dbReference>
<dbReference type="InterPro" id="IPR015875">
    <property type="entry name" value="IMP_DH/GMP_Rdtase_CS"/>
</dbReference>
<protein>
    <recommendedName>
        <fullName evidence="11 14">Inosine-5'-monophosphate dehydrogenase</fullName>
        <shortName evidence="11">IMP dehydrogenase</shortName>
        <shortName evidence="11">IMPD</shortName>
        <shortName evidence="11">IMPDH</shortName>
        <ecNumber evidence="11 14">1.1.1.205</ecNumber>
    </recommendedName>
</protein>
<gene>
    <name evidence="11" type="primary">guaB</name>
    <name evidence="17" type="ORF">SSIM_01285</name>
</gene>
<reference evidence="17 18" key="1">
    <citation type="journal article" date="2013" name="Genome Announc.">
        <title>Draft Genome Sequence of Staphylococcus simulans UMC-CNS-990, Isolated from a Case of Chronic Bovine Mastitis.</title>
        <authorList>
            <person name="Calcutt M.J."/>
            <person name="Foecking M.F."/>
            <person name="Hsieh H.Y."/>
            <person name="Perry J."/>
            <person name="Stewart G.C."/>
            <person name="Middleton J.R."/>
        </authorList>
    </citation>
    <scope>NUCLEOTIDE SEQUENCE [LARGE SCALE GENOMIC DNA]</scope>
    <source>
        <strain evidence="17 18">UMC-CNS-990</strain>
    </source>
</reference>
<evidence type="ECO:0000256" key="5">
    <source>
        <dbReference type="ARBA" id="ARBA00022755"/>
    </source>
</evidence>
<dbReference type="InterPro" id="IPR005990">
    <property type="entry name" value="IMP_DH"/>
</dbReference>
<dbReference type="HAMAP" id="MF_01964">
    <property type="entry name" value="IMPDH"/>
    <property type="match status" value="1"/>
</dbReference>
<keyword evidence="8 11" id="KW-0520">NAD</keyword>
<feature type="active site" description="Proton acceptor" evidence="11">
    <location>
        <position position="403"/>
    </location>
</feature>
<evidence type="ECO:0000256" key="3">
    <source>
        <dbReference type="ARBA" id="ARBA00022723"/>
    </source>
</evidence>
<dbReference type="PANTHER" id="PTHR11911">
    <property type="entry name" value="INOSINE-5-MONOPHOSPHATE DEHYDROGENASE RELATED"/>
    <property type="match status" value="1"/>
</dbReference>
<feature type="binding site" evidence="11">
    <location>
        <position position="471"/>
    </location>
    <ligand>
        <name>K(+)</name>
        <dbReference type="ChEBI" id="CHEBI:29103"/>
        <note>ligand shared between two tetrameric partners</note>
    </ligand>
</feature>
<dbReference type="InterPro" id="IPR046342">
    <property type="entry name" value="CBS_dom_sf"/>
</dbReference>
<evidence type="ECO:0000313" key="18">
    <source>
        <dbReference type="Proteomes" id="UP000017131"/>
    </source>
</evidence>
<feature type="region of interest" description="Disordered" evidence="15">
    <location>
        <begin position="467"/>
        <end position="488"/>
    </location>
</feature>
<feature type="binding site" evidence="11">
    <location>
        <begin position="340"/>
        <end position="342"/>
    </location>
    <ligand>
        <name>IMP</name>
        <dbReference type="ChEBI" id="CHEBI:58053"/>
    </ligand>
</feature>
<dbReference type="SUPFAM" id="SSF51412">
    <property type="entry name" value="Inosine monophosphate dehydrogenase (IMPDH)"/>
    <property type="match status" value="1"/>
</dbReference>
<dbReference type="GO" id="GO:0003938">
    <property type="term" value="F:IMP dehydrogenase activity"/>
    <property type="evidence" value="ECO:0007669"/>
    <property type="project" value="UniProtKB-EC"/>
</dbReference>
<dbReference type="PROSITE" id="PS00487">
    <property type="entry name" value="IMP_DH_GMP_RED"/>
    <property type="match status" value="1"/>
</dbReference>
<comment type="activity regulation">
    <text evidence="11">Mycophenolic acid (MPA) is a non-competitive inhibitor that prevents formation of the closed enzyme conformation by binding to the same site as the amobile flap. In contrast, mizoribine monophosphate (MZP) is a competitive inhibitor that induces the closed conformation. MPA is a potent inhibitor of mammalian IMPDHs but a poor inhibitor of the bacterial enzymes. MZP is a more potent inhibitor of bacterial IMPDH.</text>
</comment>
<dbReference type="InterPro" id="IPR013785">
    <property type="entry name" value="Aldolase_TIM"/>
</dbReference>
<proteinExistence type="inferred from homology"/>
<dbReference type="SMART" id="SM00116">
    <property type="entry name" value="CBS"/>
    <property type="match status" value="2"/>
</dbReference>
<feature type="compositionally biased region" description="Polar residues" evidence="15">
    <location>
        <begin position="475"/>
        <end position="488"/>
    </location>
</feature>
<comment type="caution">
    <text evidence="17">The sequence shown here is derived from an EMBL/GenBank/DDBJ whole genome shotgun (WGS) entry which is preliminary data.</text>
</comment>
<dbReference type="GeneID" id="77332703"/>
<feature type="active site" description="Thioimidate intermediate" evidence="11">
    <location>
        <position position="307"/>
    </location>
</feature>
<feature type="binding site" evidence="11">
    <location>
        <begin position="300"/>
        <end position="302"/>
    </location>
    <ligand>
        <name>NAD(+)</name>
        <dbReference type="ChEBI" id="CHEBI:57540"/>
    </ligand>
</feature>
<keyword evidence="18" id="KW-1185">Reference proteome</keyword>
<comment type="similarity">
    <text evidence="2 11 13">Belongs to the IMPDH/GMPR family.</text>
</comment>
<comment type="catalytic activity">
    <reaction evidence="10 11 14">
        <text>IMP + NAD(+) + H2O = XMP + NADH + H(+)</text>
        <dbReference type="Rhea" id="RHEA:11708"/>
        <dbReference type="ChEBI" id="CHEBI:15377"/>
        <dbReference type="ChEBI" id="CHEBI:15378"/>
        <dbReference type="ChEBI" id="CHEBI:57464"/>
        <dbReference type="ChEBI" id="CHEBI:57540"/>
        <dbReference type="ChEBI" id="CHEBI:57945"/>
        <dbReference type="ChEBI" id="CHEBI:58053"/>
        <dbReference type="EC" id="1.1.1.205"/>
    </reaction>
</comment>
<dbReference type="Gene3D" id="3.20.20.70">
    <property type="entry name" value="Aldolase class I"/>
    <property type="match status" value="1"/>
</dbReference>
<feature type="binding site" evidence="11">
    <location>
        <position position="305"/>
    </location>
    <ligand>
        <name>IMP</name>
        <dbReference type="ChEBI" id="CHEBI:58053"/>
    </ligand>
</feature>
<evidence type="ECO:0000256" key="15">
    <source>
        <dbReference type="SAM" id="MobiDB-lite"/>
    </source>
</evidence>
<evidence type="ECO:0000256" key="4">
    <source>
        <dbReference type="ARBA" id="ARBA00022749"/>
    </source>
</evidence>
<feature type="binding site" evidence="11">
    <location>
        <position position="473"/>
    </location>
    <ligand>
        <name>K(+)</name>
        <dbReference type="ChEBI" id="CHEBI:29103"/>
        <note>ligand shared between two tetrameric partners</note>
    </ligand>
</feature>
<keyword evidence="5 11" id="KW-0658">Purine biosynthesis</keyword>
<comment type="cofactor">
    <cofactor evidence="1 11">
        <name>K(+)</name>
        <dbReference type="ChEBI" id="CHEBI:29103"/>
    </cofactor>
</comment>
<evidence type="ECO:0000256" key="10">
    <source>
        <dbReference type="ARBA" id="ARBA00048028"/>
    </source>
</evidence>
<dbReference type="Pfam" id="PF00571">
    <property type="entry name" value="CBS"/>
    <property type="match status" value="2"/>
</dbReference>
<dbReference type="NCBIfam" id="TIGR01302">
    <property type="entry name" value="IMP_dehydrog"/>
    <property type="match status" value="1"/>
</dbReference>
<feature type="binding site" description="in other chain" evidence="11">
    <location>
        <position position="307"/>
    </location>
    <ligand>
        <name>K(+)</name>
        <dbReference type="ChEBI" id="CHEBI:29103"/>
        <note>ligand shared between two tetrameric partners</note>
    </ligand>
</feature>
<keyword evidence="6 11" id="KW-0630">Potassium</keyword>
<accession>A0ABP2YXE1</accession>
<feature type="binding site" evidence="11">
    <location>
        <position position="250"/>
    </location>
    <ligand>
        <name>NAD(+)</name>
        <dbReference type="ChEBI" id="CHEBI:57540"/>
    </ligand>
</feature>
<keyword evidence="9 12" id="KW-0129">CBS domain</keyword>
<evidence type="ECO:0000256" key="6">
    <source>
        <dbReference type="ARBA" id="ARBA00022958"/>
    </source>
</evidence>
<dbReference type="RefSeq" id="WP_002480342.1">
    <property type="nucleotide sequence ID" value="NZ_AXDY01000001.1"/>
</dbReference>
<dbReference type="Pfam" id="PF00478">
    <property type="entry name" value="IMPDH"/>
    <property type="match status" value="1"/>
</dbReference>
<dbReference type="InterPro" id="IPR000644">
    <property type="entry name" value="CBS_dom"/>
</dbReference>
<dbReference type="InterPro" id="IPR001093">
    <property type="entry name" value="IMP_DH_GMPRt"/>
</dbReference>
<evidence type="ECO:0000256" key="12">
    <source>
        <dbReference type="PROSITE-ProRule" id="PRU00703"/>
    </source>
</evidence>
<comment type="pathway">
    <text evidence="11 14">Purine metabolism; XMP biosynthesis via de novo pathway; XMP from IMP: step 1/1.</text>
</comment>
<feature type="binding site" evidence="11">
    <location>
        <position position="417"/>
    </location>
    <ligand>
        <name>IMP</name>
        <dbReference type="ChEBI" id="CHEBI:58053"/>
    </ligand>
</feature>
<feature type="binding site" evidence="11">
    <location>
        <position position="472"/>
    </location>
    <ligand>
        <name>K(+)</name>
        <dbReference type="ChEBI" id="CHEBI:29103"/>
        <note>ligand shared between two tetrameric partners</note>
    </ligand>
</feature>
<dbReference type="SMART" id="SM01240">
    <property type="entry name" value="IMPDH"/>
    <property type="match status" value="1"/>
</dbReference>
<keyword evidence="3 11" id="KW-0479">Metal-binding</keyword>
<dbReference type="SUPFAM" id="SSF54631">
    <property type="entry name" value="CBS-domain pair"/>
    <property type="match status" value="1"/>
</dbReference>
<dbReference type="EMBL" id="AXDY01000001">
    <property type="protein sequence ID" value="ERS94756.1"/>
    <property type="molecule type" value="Genomic_DNA"/>
</dbReference>
<keyword evidence="4 11" id="KW-0332">GMP biosynthesis</keyword>
<comment type="caution">
    <text evidence="11">Lacks conserved residue(s) required for the propagation of feature annotation.</text>
</comment>
<evidence type="ECO:0000259" key="16">
    <source>
        <dbReference type="PROSITE" id="PS51371"/>
    </source>
</evidence>
<dbReference type="Proteomes" id="UP000017131">
    <property type="component" value="Unassembled WGS sequence"/>
</dbReference>
<evidence type="ECO:0000256" key="2">
    <source>
        <dbReference type="ARBA" id="ARBA00005502"/>
    </source>
</evidence>
<dbReference type="PANTHER" id="PTHR11911:SF111">
    <property type="entry name" value="INOSINE-5'-MONOPHOSPHATE DEHYDROGENASE"/>
    <property type="match status" value="1"/>
</dbReference>
<evidence type="ECO:0000256" key="7">
    <source>
        <dbReference type="ARBA" id="ARBA00023002"/>
    </source>
</evidence>
<dbReference type="CDD" id="cd04601">
    <property type="entry name" value="CBS_pair_IMPDH"/>
    <property type="match status" value="1"/>
</dbReference>
<name>A0ABP2YXE1_STASI</name>
<dbReference type="EC" id="1.1.1.205" evidence="11 14"/>
<feature type="domain" description="CBS" evidence="16">
    <location>
        <begin position="95"/>
        <end position="156"/>
    </location>
</feature>
<comment type="function">
    <text evidence="11">Catalyzes the conversion of inosine 5'-phosphate (IMP) to xanthosine 5'-phosphate (XMP), the first committed and rate-limiting step in the de novo synthesis of guanine nucleotides, and therefore plays an important role in the regulation of cell growth.</text>
</comment>
<evidence type="ECO:0000256" key="11">
    <source>
        <dbReference type="HAMAP-Rule" id="MF_01964"/>
    </source>
</evidence>